<sequence length="162" mass="18514">MGLEKHLRESSSYYGRHSMACRRWLFRLGRTLGCQFYLFLNHCLLTLLQGQVTIYVSHFIDISNATWKATEVENAFCSSDARAILQIPIGRGRYEDRVVWHHCPNGCYSVKSGYGLARSIILNNGLAGRIEGESSNWGGILFMWRCLHDILATGSSLQRRHF</sequence>
<name>A0A5B6ZVY5_DAVIN</name>
<gene>
    <name evidence="1" type="ORF">Din_017042</name>
</gene>
<dbReference type="AlphaFoldDB" id="A0A5B6ZVY5"/>
<evidence type="ECO:0000313" key="1">
    <source>
        <dbReference type="EMBL" id="MPA47601.1"/>
    </source>
</evidence>
<dbReference type="EMBL" id="GHES01017042">
    <property type="protein sequence ID" value="MPA47601.1"/>
    <property type="molecule type" value="Transcribed_RNA"/>
</dbReference>
<proteinExistence type="predicted"/>
<reference evidence="1" key="1">
    <citation type="submission" date="2019-08" db="EMBL/GenBank/DDBJ databases">
        <title>Reference gene set and small RNA set construction with multiple tissues from Davidia involucrata Baill.</title>
        <authorList>
            <person name="Yang H."/>
            <person name="Zhou C."/>
            <person name="Li G."/>
            <person name="Wang J."/>
            <person name="Gao P."/>
            <person name="Wang M."/>
            <person name="Wang R."/>
            <person name="Zhao Y."/>
        </authorList>
    </citation>
    <scope>NUCLEOTIDE SEQUENCE</scope>
    <source>
        <tissue evidence="1">Mixed with DoveR01_LX</tissue>
    </source>
</reference>
<accession>A0A5B6ZVY5</accession>
<protein>
    <recommendedName>
        <fullName evidence="2">Pectinesterase</fullName>
    </recommendedName>
</protein>
<organism evidence="1">
    <name type="scientific">Davidia involucrata</name>
    <name type="common">Dove tree</name>
    <dbReference type="NCBI Taxonomy" id="16924"/>
    <lineage>
        <taxon>Eukaryota</taxon>
        <taxon>Viridiplantae</taxon>
        <taxon>Streptophyta</taxon>
        <taxon>Embryophyta</taxon>
        <taxon>Tracheophyta</taxon>
        <taxon>Spermatophyta</taxon>
        <taxon>Magnoliopsida</taxon>
        <taxon>eudicotyledons</taxon>
        <taxon>Gunneridae</taxon>
        <taxon>Pentapetalae</taxon>
        <taxon>asterids</taxon>
        <taxon>Cornales</taxon>
        <taxon>Nyssaceae</taxon>
        <taxon>Davidia</taxon>
    </lineage>
</organism>
<evidence type="ECO:0008006" key="2">
    <source>
        <dbReference type="Google" id="ProtNLM"/>
    </source>
</evidence>